<dbReference type="GO" id="GO:0006508">
    <property type="term" value="P:proteolysis"/>
    <property type="evidence" value="ECO:0007669"/>
    <property type="project" value="UniProtKB-KW"/>
</dbReference>
<feature type="transmembrane region" description="Helical" evidence="13">
    <location>
        <begin position="6"/>
        <end position="28"/>
    </location>
</feature>
<evidence type="ECO:0000256" key="11">
    <source>
        <dbReference type="ARBA" id="ARBA00023049"/>
    </source>
</evidence>
<dbReference type="InterPro" id="IPR008915">
    <property type="entry name" value="Peptidase_M50"/>
</dbReference>
<keyword evidence="8" id="KW-0378">Hydrolase</keyword>
<dbReference type="InterPro" id="IPR052348">
    <property type="entry name" value="Metallopeptidase_M50B"/>
</dbReference>
<keyword evidence="4" id="KW-1003">Cell membrane</keyword>
<evidence type="ECO:0000256" key="7">
    <source>
        <dbReference type="ARBA" id="ARBA00022723"/>
    </source>
</evidence>
<keyword evidence="16" id="KW-1185">Reference proteome</keyword>
<feature type="transmembrane region" description="Helical" evidence="13">
    <location>
        <begin position="49"/>
        <end position="71"/>
    </location>
</feature>
<keyword evidence="7" id="KW-0479">Metal-binding</keyword>
<dbReference type="RefSeq" id="WP_155304046.1">
    <property type="nucleotide sequence ID" value="NZ_AP021875.1"/>
</dbReference>
<dbReference type="PANTHER" id="PTHR35864">
    <property type="entry name" value="ZINC METALLOPROTEASE MJ0611-RELATED"/>
    <property type="match status" value="1"/>
</dbReference>
<evidence type="ECO:0000256" key="5">
    <source>
        <dbReference type="ARBA" id="ARBA00022670"/>
    </source>
</evidence>
<proteinExistence type="inferred from homology"/>
<evidence type="ECO:0000256" key="2">
    <source>
        <dbReference type="ARBA" id="ARBA00004651"/>
    </source>
</evidence>
<accession>A0A5K7Z9F0</accession>
<comment type="similarity">
    <text evidence="3">Belongs to the peptidase M50B family.</text>
</comment>
<dbReference type="InterPro" id="IPR044537">
    <property type="entry name" value="Rip2-like"/>
</dbReference>
<dbReference type="Pfam" id="PF02163">
    <property type="entry name" value="Peptidase_M50"/>
    <property type="match status" value="1"/>
</dbReference>
<keyword evidence="10 13" id="KW-1133">Transmembrane helix</keyword>
<evidence type="ECO:0000256" key="1">
    <source>
        <dbReference type="ARBA" id="ARBA00001947"/>
    </source>
</evidence>
<evidence type="ECO:0000256" key="9">
    <source>
        <dbReference type="ARBA" id="ARBA00022833"/>
    </source>
</evidence>
<dbReference type="CDD" id="cd06158">
    <property type="entry name" value="S2P-M50_like_1"/>
    <property type="match status" value="1"/>
</dbReference>
<feature type="transmembrane region" description="Helical" evidence="13">
    <location>
        <begin position="125"/>
        <end position="146"/>
    </location>
</feature>
<dbReference type="GO" id="GO:0005886">
    <property type="term" value="C:plasma membrane"/>
    <property type="evidence" value="ECO:0007669"/>
    <property type="project" value="UniProtKB-SubCell"/>
</dbReference>
<evidence type="ECO:0000256" key="6">
    <source>
        <dbReference type="ARBA" id="ARBA00022692"/>
    </source>
</evidence>
<keyword evidence="9" id="KW-0862">Zinc</keyword>
<evidence type="ECO:0000256" key="3">
    <source>
        <dbReference type="ARBA" id="ARBA00007931"/>
    </source>
</evidence>
<evidence type="ECO:0000313" key="16">
    <source>
        <dbReference type="Proteomes" id="UP000427769"/>
    </source>
</evidence>
<dbReference type="PANTHER" id="PTHR35864:SF1">
    <property type="entry name" value="ZINC METALLOPROTEASE YWHC-RELATED"/>
    <property type="match status" value="1"/>
</dbReference>
<dbReference type="EMBL" id="AP021875">
    <property type="protein sequence ID" value="BBO75094.1"/>
    <property type="molecule type" value="Genomic_DNA"/>
</dbReference>
<comment type="subcellular location">
    <subcellularLocation>
        <location evidence="2">Cell membrane</location>
        <topology evidence="2">Multi-pass membrane protein</topology>
    </subcellularLocation>
</comment>
<name>A0A5K7Z9F0_9BACT</name>
<evidence type="ECO:0000313" key="15">
    <source>
        <dbReference type="EMBL" id="BBO75094.1"/>
    </source>
</evidence>
<keyword evidence="6 13" id="KW-0812">Transmembrane</keyword>
<dbReference type="GO" id="GO:0046872">
    <property type="term" value="F:metal ion binding"/>
    <property type="evidence" value="ECO:0007669"/>
    <property type="project" value="UniProtKB-KW"/>
</dbReference>
<keyword evidence="12 13" id="KW-0472">Membrane</keyword>
<reference evidence="15 16" key="1">
    <citation type="submission" date="2019-11" db="EMBL/GenBank/DDBJ databases">
        <title>Comparative genomics of hydrocarbon-degrading Desulfosarcina strains.</title>
        <authorList>
            <person name="Watanabe M."/>
            <person name="Kojima H."/>
            <person name="Fukui M."/>
        </authorList>
    </citation>
    <scope>NUCLEOTIDE SEQUENCE [LARGE SCALE GENOMIC DNA]</scope>
    <source>
        <strain evidence="15 16">PP31</strain>
    </source>
</reference>
<sequence length="207" mass="23167">MDIGLILLQVVALFMALTFHEFAHGWVARRLGDRTAETQGRLTLNPKDHIDPFGTILLPALLILMKSPVVFGWAKPVPINPRNFKDPRRGMMWSALGGPLINLFLACLLAIVFKALLMVGVNIRGLLIFLLIAIQLNVFLAVFNMIPIPPLDGGRVLVGLLPPKQAYAYSRIEPYGFMIVLALMYFNVLDRFVFYPIQMILRLLGIG</sequence>
<evidence type="ECO:0000256" key="8">
    <source>
        <dbReference type="ARBA" id="ARBA00022801"/>
    </source>
</evidence>
<evidence type="ECO:0000256" key="4">
    <source>
        <dbReference type="ARBA" id="ARBA00022475"/>
    </source>
</evidence>
<dbReference type="OrthoDB" id="9800627at2"/>
<keyword evidence="11" id="KW-0482">Metalloprotease</keyword>
<evidence type="ECO:0000256" key="10">
    <source>
        <dbReference type="ARBA" id="ARBA00022989"/>
    </source>
</evidence>
<evidence type="ECO:0000256" key="12">
    <source>
        <dbReference type="ARBA" id="ARBA00023136"/>
    </source>
</evidence>
<evidence type="ECO:0000256" key="13">
    <source>
        <dbReference type="SAM" id="Phobius"/>
    </source>
</evidence>
<evidence type="ECO:0000259" key="14">
    <source>
        <dbReference type="Pfam" id="PF02163"/>
    </source>
</evidence>
<comment type="cofactor">
    <cofactor evidence="1">
        <name>Zn(2+)</name>
        <dbReference type="ChEBI" id="CHEBI:29105"/>
    </cofactor>
</comment>
<gene>
    <name evidence="15" type="ORF">DSCW_25110</name>
</gene>
<organism evidence="15 16">
    <name type="scientific">Desulfosarcina widdelii</name>
    <dbReference type="NCBI Taxonomy" id="947919"/>
    <lineage>
        <taxon>Bacteria</taxon>
        <taxon>Pseudomonadati</taxon>
        <taxon>Thermodesulfobacteriota</taxon>
        <taxon>Desulfobacteria</taxon>
        <taxon>Desulfobacterales</taxon>
        <taxon>Desulfosarcinaceae</taxon>
        <taxon>Desulfosarcina</taxon>
    </lineage>
</organism>
<dbReference type="GO" id="GO:0008237">
    <property type="term" value="F:metallopeptidase activity"/>
    <property type="evidence" value="ECO:0007669"/>
    <property type="project" value="UniProtKB-KW"/>
</dbReference>
<protein>
    <submittedName>
        <fullName evidence="15">Peptidase M50</fullName>
    </submittedName>
</protein>
<feature type="transmembrane region" description="Helical" evidence="13">
    <location>
        <begin position="175"/>
        <end position="194"/>
    </location>
</feature>
<dbReference type="KEGG" id="dwd:DSCW_25110"/>
<feature type="transmembrane region" description="Helical" evidence="13">
    <location>
        <begin position="91"/>
        <end position="113"/>
    </location>
</feature>
<feature type="domain" description="Peptidase M50" evidence="14">
    <location>
        <begin position="125"/>
        <end position="184"/>
    </location>
</feature>
<keyword evidence="5" id="KW-0645">Protease</keyword>
<dbReference type="Proteomes" id="UP000427769">
    <property type="component" value="Chromosome"/>
</dbReference>
<dbReference type="AlphaFoldDB" id="A0A5K7Z9F0"/>